<dbReference type="EMBL" id="AQHY01000026">
    <property type="protein sequence ID" value="EOA54362.1"/>
    <property type="molecule type" value="Genomic_DNA"/>
</dbReference>
<dbReference type="Pfam" id="PF17170">
    <property type="entry name" value="DUF5128"/>
    <property type="match status" value="1"/>
</dbReference>
<dbReference type="HOGENOM" id="CLU_643498_0_0_10"/>
<keyword evidence="2" id="KW-1185">Reference proteome</keyword>
<dbReference type="Proteomes" id="UP000017831">
    <property type="component" value="Unassembled WGS sequence"/>
</dbReference>
<sequence length="429" mass="48607">MRNTILILCILALSGCTSQSKKQSDESEETAFVLDSTIRIGDAIEKALPSMKLSKVVDSIVYVPLETKIYLTNGLLQYVKPYWCAFPGRLFDAKGKYVKQIGKLGGGPGEDTSPWGYMVTYDEKRGLFYTQGNKIIQYDKNGKFTGAEKTIQYTSGGMISGGSLTGLAGMATADSLYMLVNYPDSAYWMNTNLDIVYSERIPLDSSLHQPANVYAQGIQYEFSDYDGHTLFYNFFTDCMYTVTDNGLKVRWKFDMKDLGPDKRAFLNDYMTHITGIVKISRQAKGDEKTKKLLAENSEYAKLVDNKKRILNAYESERYVVMQWMNIIAYEGIRKKHSPYLLAFLDKTNGNTFAISQHLTDDIDGGKPFELRLGVHNGAMVSWIWPYELKDYIAQQKEKGEWVSERLVALADGLKEDDNPVLIMAYLKKK</sequence>
<accession>U6RE43</accession>
<evidence type="ECO:0008006" key="3">
    <source>
        <dbReference type="Google" id="ProtNLM"/>
    </source>
</evidence>
<name>U6RE43_9BACT</name>
<reference evidence="1 2" key="1">
    <citation type="submission" date="2013-04" db="EMBL/GenBank/DDBJ databases">
        <title>The Genome Sequence of Bacteroides massiliensis DSM 17679.</title>
        <authorList>
            <consortium name="The Broad Institute Genomics Platform"/>
            <person name="Earl A."/>
            <person name="Ward D."/>
            <person name="Feldgarden M."/>
            <person name="Gevers D."/>
            <person name="Martens E."/>
            <person name="Fenner L."/>
            <person name="Roux V."/>
            <person name="Mallet M.N."/>
            <person name="Raoult D."/>
            <person name="Walker B."/>
            <person name="Young S."/>
            <person name="Zeng Q."/>
            <person name="Gargeya S."/>
            <person name="Fitzgerald M."/>
            <person name="Haas B."/>
            <person name="Abouelleil A."/>
            <person name="Allen A.W."/>
            <person name="Alvarado L."/>
            <person name="Arachchi H.M."/>
            <person name="Berlin A.M."/>
            <person name="Chapman S.B."/>
            <person name="Gainer-Dewar J."/>
            <person name="Goldberg J."/>
            <person name="Griggs A."/>
            <person name="Gujja S."/>
            <person name="Hansen M."/>
            <person name="Howarth C."/>
            <person name="Imamovic A."/>
            <person name="Ireland A."/>
            <person name="Larimer J."/>
            <person name="McCowan C."/>
            <person name="Murphy C."/>
            <person name="Pearson M."/>
            <person name="Poon T.W."/>
            <person name="Priest M."/>
            <person name="Roberts A."/>
            <person name="Saif S."/>
            <person name="Shea T."/>
            <person name="Sisk P."/>
            <person name="Sykes S."/>
            <person name="Wortman J."/>
            <person name="Nusbaum C."/>
            <person name="Birren B."/>
        </authorList>
    </citation>
    <scope>NUCLEOTIDE SEQUENCE [LARGE SCALE GENOMIC DNA]</scope>
    <source>
        <strain evidence="2">B84634 / Timone 84634 / DSM 17679 / JCM 13223</strain>
    </source>
</reference>
<dbReference type="PROSITE" id="PS51257">
    <property type="entry name" value="PROKAR_LIPOPROTEIN"/>
    <property type="match status" value="1"/>
</dbReference>
<dbReference type="GeneID" id="60061819"/>
<proteinExistence type="predicted"/>
<protein>
    <recommendedName>
        <fullName evidence="3">6-bladed beta-propeller</fullName>
    </recommendedName>
</protein>
<evidence type="ECO:0000313" key="2">
    <source>
        <dbReference type="Proteomes" id="UP000017831"/>
    </source>
</evidence>
<comment type="caution">
    <text evidence="1">The sequence shown here is derived from an EMBL/GenBank/DDBJ whole genome shotgun (WGS) entry which is preliminary data.</text>
</comment>
<dbReference type="RefSeq" id="WP_005940965.1">
    <property type="nucleotide sequence ID" value="NZ_KB890344.1"/>
</dbReference>
<gene>
    <name evidence="1" type="ORF">HMPREF1534_02240</name>
</gene>
<dbReference type="PATRIC" id="fig|1121098.3.peg.2279"/>
<evidence type="ECO:0000313" key="1">
    <source>
        <dbReference type="EMBL" id="EOA54362.1"/>
    </source>
</evidence>
<organism evidence="1 2">
    <name type="scientific">Phocaeicola massiliensis B84634 = Timone 84634 = DSM 17679 = JCM 13223</name>
    <dbReference type="NCBI Taxonomy" id="1121098"/>
    <lineage>
        <taxon>Bacteria</taxon>
        <taxon>Pseudomonadati</taxon>
        <taxon>Bacteroidota</taxon>
        <taxon>Bacteroidia</taxon>
        <taxon>Bacteroidales</taxon>
        <taxon>Bacteroidaceae</taxon>
        <taxon>Phocaeicola</taxon>
    </lineage>
</organism>
<dbReference type="OrthoDB" id="1046187at2"/>
<dbReference type="eggNOG" id="ENOG5032PJN">
    <property type="taxonomic scope" value="Bacteria"/>
</dbReference>
<dbReference type="STRING" id="1121098.HMPREF1534_02240"/>
<dbReference type="AlphaFoldDB" id="U6RE43"/>